<proteinExistence type="predicted"/>
<keyword evidence="3" id="KW-1185">Reference proteome</keyword>
<dbReference type="STRING" id="941907.SAMN06295910_1996"/>
<dbReference type="EMBL" id="LT840185">
    <property type="protein sequence ID" value="SMF72048.1"/>
    <property type="molecule type" value="Genomic_DNA"/>
</dbReference>
<dbReference type="Proteomes" id="UP000192934">
    <property type="component" value="Chromosome I"/>
</dbReference>
<name>A0A1X7GN16_9SPHN</name>
<organism evidence="2 3">
    <name type="scientific">Allosphingosinicella indica</name>
    <dbReference type="NCBI Taxonomy" id="941907"/>
    <lineage>
        <taxon>Bacteria</taxon>
        <taxon>Pseudomonadati</taxon>
        <taxon>Pseudomonadota</taxon>
        <taxon>Alphaproteobacteria</taxon>
        <taxon>Sphingomonadales</taxon>
        <taxon>Sphingomonadaceae</taxon>
        <taxon>Allosphingosinicella</taxon>
    </lineage>
</organism>
<dbReference type="Pfam" id="PF14206">
    <property type="entry name" value="Cys_rich_CPCC"/>
    <property type="match status" value="1"/>
</dbReference>
<dbReference type="AlphaFoldDB" id="A0A1X7GN16"/>
<evidence type="ECO:0000259" key="1">
    <source>
        <dbReference type="Pfam" id="PF14206"/>
    </source>
</evidence>
<sequence length="74" mass="8095">MRADRLSLGLDLMDHACPVCAQSVFSDEGSYEICVVCGWEHDPTQGQNADLSGGANNLSLNEARRVWESGKQVR</sequence>
<gene>
    <name evidence="2" type="ORF">SAMN06295910_1996</name>
</gene>
<evidence type="ECO:0000313" key="2">
    <source>
        <dbReference type="EMBL" id="SMF72048.1"/>
    </source>
</evidence>
<protein>
    <submittedName>
        <fullName evidence="2">Cysteine-rich CPCC</fullName>
    </submittedName>
</protein>
<reference evidence="3" key="1">
    <citation type="submission" date="2017-04" db="EMBL/GenBank/DDBJ databases">
        <authorList>
            <person name="Varghese N."/>
            <person name="Submissions S."/>
        </authorList>
    </citation>
    <scope>NUCLEOTIDE SEQUENCE [LARGE SCALE GENOMIC DNA]</scope>
    <source>
        <strain evidence="3">Dd16</strain>
    </source>
</reference>
<dbReference type="InterPro" id="IPR025983">
    <property type="entry name" value="Cys_rich_CPCC"/>
</dbReference>
<evidence type="ECO:0000313" key="3">
    <source>
        <dbReference type="Proteomes" id="UP000192934"/>
    </source>
</evidence>
<feature type="domain" description="Cysteine-rich CPCC" evidence="1">
    <location>
        <begin position="16"/>
        <end position="68"/>
    </location>
</feature>
<accession>A0A1X7GN16</accession>